<dbReference type="InterPro" id="IPR051927">
    <property type="entry name" value="Zn_Chap_cDPG_Synth"/>
</dbReference>
<dbReference type="EMBL" id="CAJNOC010000201">
    <property type="protein sequence ID" value="CAF0726435.1"/>
    <property type="molecule type" value="Genomic_DNA"/>
</dbReference>
<dbReference type="OrthoDB" id="258627at2759"/>
<keyword evidence="1" id="KW-0547">Nucleotide-binding</keyword>
<sequence>MPLKKVGIHSHDHDHKAKKSKSTKAKKLPATILCGFLGSGKTTLLNNILNNTEGLKVAVIVNDMSEVSIDAALVKNGQAMLKRTEEKLVELANGCICCTLRGDLVKEISKLAKKNKFDYLLIESTGMAEPLPIAQAFSVEDDNGKTLYEVAKIDTMVTVVDAYNFYNQLNSIETITEEVRIGKEKRMEEVPIAQLFIDQIEFANIIIINKLDLVTPEQIVSVENLIKKLNPHAEIIKTSNSKVDLDKVLNTKKFNFEEAQNSDKWIEELSKVHNSEIDEYGFSSFTYKKRKPFNPQKLFDLLSTKVFKEVVRAKGYVWTATNQYVCGMLNVVGDICTLEANNVWWAAVRKSKWGNNKKEIKMVEDSVKDVWDPVYGDRRIELVFIGQTMNRDEIIQKLDECLITDEEFTAGDWKWKEMFTDPFTEWELMVKNHPLKANFKEKDGEWEDDDSECEDVEDENENEKSS</sequence>
<dbReference type="SMART" id="SM00833">
    <property type="entry name" value="CobW_C"/>
    <property type="match status" value="1"/>
</dbReference>
<feature type="compositionally biased region" description="Acidic residues" evidence="6">
    <location>
        <begin position="444"/>
        <end position="466"/>
    </location>
</feature>
<feature type="region of interest" description="Disordered" evidence="6">
    <location>
        <begin position="1"/>
        <end position="24"/>
    </location>
</feature>
<dbReference type="InterPro" id="IPR027417">
    <property type="entry name" value="P-loop_NTPase"/>
</dbReference>
<evidence type="ECO:0000256" key="6">
    <source>
        <dbReference type="SAM" id="MobiDB-lite"/>
    </source>
</evidence>
<dbReference type="Gene3D" id="3.40.50.300">
    <property type="entry name" value="P-loop containing nucleotide triphosphate hydrolases"/>
    <property type="match status" value="1"/>
</dbReference>
<comment type="catalytic activity">
    <reaction evidence="5">
        <text>GTP + H2O = GDP + phosphate + H(+)</text>
        <dbReference type="Rhea" id="RHEA:19669"/>
        <dbReference type="ChEBI" id="CHEBI:15377"/>
        <dbReference type="ChEBI" id="CHEBI:15378"/>
        <dbReference type="ChEBI" id="CHEBI:37565"/>
        <dbReference type="ChEBI" id="CHEBI:43474"/>
        <dbReference type="ChEBI" id="CHEBI:58189"/>
    </reaction>
    <physiologicalReaction direction="left-to-right" evidence="5">
        <dbReference type="Rhea" id="RHEA:19670"/>
    </physiologicalReaction>
</comment>
<comment type="similarity">
    <text evidence="4">Belongs to the SIMIBI class G3E GTPase family. ZNG1 subfamily.</text>
</comment>
<reference evidence="8" key="1">
    <citation type="submission" date="2021-02" db="EMBL/GenBank/DDBJ databases">
        <authorList>
            <person name="Nowell W R."/>
        </authorList>
    </citation>
    <scope>NUCLEOTIDE SEQUENCE</scope>
    <source>
        <strain evidence="8">Ploen Becks lab</strain>
    </source>
</reference>
<dbReference type="GO" id="GO:0016787">
    <property type="term" value="F:hydrolase activity"/>
    <property type="evidence" value="ECO:0007669"/>
    <property type="project" value="UniProtKB-KW"/>
</dbReference>
<gene>
    <name evidence="8" type="ORF">OXX778_LOCUS2545</name>
</gene>
<keyword evidence="3" id="KW-0143">Chaperone</keyword>
<dbReference type="InterPro" id="IPR003495">
    <property type="entry name" value="CobW/HypB/UreG_nucleotide-bd"/>
</dbReference>
<name>A0A813MY35_9BILA</name>
<evidence type="ECO:0000256" key="2">
    <source>
        <dbReference type="ARBA" id="ARBA00022801"/>
    </source>
</evidence>
<dbReference type="Proteomes" id="UP000663879">
    <property type="component" value="Unassembled WGS sequence"/>
</dbReference>
<evidence type="ECO:0000256" key="3">
    <source>
        <dbReference type="ARBA" id="ARBA00023186"/>
    </source>
</evidence>
<evidence type="ECO:0000256" key="1">
    <source>
        <dbReference type="ARBA" id="ARBA00022741"/>
    </source>
</evidence>
<evidence type="ECO:0000313" key="9">
    <source>
        <dbReference type="Proteomes" id="UP000663879"/>
    </source>
</evidence>
<dbReference type="AlphaFoldDB" id="A0A813MY35"/>
<proteinExistence type="inferred from homology"/>
<accession>A0A813MY35</accession>
<evidence type="ECO:0000313" key="8">
    <source>
        <dbReference type="EMBL" id="CAF0726435.1"/>
    </source>
</evidence>
<protein>
    <recommendedName>
        <fullName evidence="7">CobW C-terminal domain-containing protein</fullName>
    </recommendedName>
</protein>
<dbReference type="Pfam" id="PF02492">
    <property type="entry name" value="cobW"/>
    <property type="match status" value="1"/>
</dbReference>
<evidence type="ECO:0000256" key="5">
    <source>
        <dbReference type="ARBA" id="ARBA00049117"/>
    </source>
</evidence>
<keyword evidence="2" id="KW-0378">Hydrolase</keyword>
<feature type="region of interest" description="Disordered" evidence="6">
    <location>
        <begin position="441"/>
        <end position="466"/>
    </location>
</feature>
<dbReference type="CDD" id="cd03112">
    <property type="entry name" value="CobW-like"/>
    <property type="match status" value="1"/>
</dbReference>
<dbReference type="Gene3D" id="3.30.1220.10">
    <property type="entry name" value="CobW-like, C-terminal domain"/>
    <property type="match status" value="1"/>
</dbReference>
<evidence type="ECO:0000259" key="7">
    <source>
        <dbReference type="SMART" id="SM00833"/>
    </source>
</evidence>
<dbReference type="PANTHER" id="PTHR43603:SF1">
    <property type="entry name" value="ZINC-REGULATED GTPASE METALLOPROTEIN ACTIVATOR 1"/>
    <property type="match status" value="1"/>
</dbReference>
<dbReference type="Pfam" id="PF07683">
    <property type="entry name" value="CobW_C"/>
    <property type="match status" value="1"/>
</dbReference>
<dbReference type="InterPro" id="IPR036627">
    <property type="entry name" value="CobW-likC_sf"/>
</dbReference>
<evidence type="ECO:0000256" key="4">
    <source>
        <dbReference type="ARBA" id="ARBA00034320"/>
    </source>
</evidence>
<keyword evidence="9" id="KW-1185">Reference proteome</keyword>
<dbReference type="PANTHER" id="PTHR43603">
    <property type="entry name" value="COBW DOMAIN-CONTAINING PROTEIN DDB_G0274527"/>
    <property type="match status" value="1"/>
</dbReference>
<feature type="domain" description="CobW C-terminal" evidence="7">
    <location>
        <begin position="282"/>
        <end position="402"/>
    </location>
</feature>
<dbReference type="SUPFAM" id="SSF52540">
    <property type="entry name" value="P-loop containing nucleoside triphosphate hydrolases"/>
    <property type="match status" value="1"/>
</dbReference>
<dbReference type="GO" id="GO:0000166">
    <property type="term" value="F:nucleotide binding"/>
    <property type="evidence" value="ECO:0007669"/>
    <property type="project" value="UniProtKB-KW"/>
</dbReference>
<comment type="caution">
    <text evidence="8">The sequence shown here is derived from an EMBL/GenBank/DDBJ whole genome shotgun (WGS) entry which is preliminary data.</text>
</comment>
<organism evidence="8 9">
    <name type="scientific">Brachionus calyciflorus</name>
    <dbReference type="NCBI Taxonomy" id="104777"/>
    <lineage>
        <taxon>Eukaryota</taxon>
        <taxon>Metazoa</taxon>
        <taxon>Spiralia</taxon>
        <taxon>Gnathifera</taxon>
        <taxon>Rotifera</taxon>
        <taxon>Eurotatoria</taxon>
        <taxon>Monogononta</taxon>
        <taxon>Pseudotrocha</taxon>
        <taxon>Ploima</taxon>
        <taxon>Brachionidae</taxon>
        <taxon>Brachionus</taxon>
    </lineage>
</organism>
<dbReference type="InterPro" id="IPR011629">
    <property type="entry name" value="CobW-like_C"/>
</dbReference>